<proteinExistence type="predicted"/>
<dbReference type="CDD" id="cd12148">
    <property type="entry name" value="fungal_TF_MHR"/>
    <property type="match status" value="1"/>
</dbReference>
<keyword evidence="3" id="KW-0805">Transcription regulation</keyword>
<evidence type="ECO:0000313" key="7">
    <source>
        <dbReference type="EMBL" id="KAL2912738.1"/>
    </source>
</evidence>
<evidence type="ECO:0000313" key="8">
    <source>
        <dbReference type="Proteomes" id="UP001527925"/>
    </source>
</evidence>
<evidence type="ECO:0000256" key="2">
    <source>
        <dbReference type="ARBA" id="ARBA00022723"/>
    </source>
</evidence>
<gene>
    <name evidence="7" type="ORF">HK105_207730</name>
</gene>
<reference evidence="7 8" key="1">
    <citation type="submission" date="2023-09" db="EMBL/GenBank/DDBJ databases">
        <title>Pangenome analysis of Batrachochytrium dendrobatidis and related Chytrids.</title>
        <authorList>
            <person name="Yacoub M.N."/>
            <person name="Stajich J.E."/>
            <person name="James T.Y."/>
        </authorList>
    </citation>
    <scope>NUCLEOTIDE SEQUENCE [LARGE SCALE GENOMIC DNA]</scope>
    <source>
        <strain evidence="7 8">JEL0888</strain>
    </source>
</reference>
<keyword evidence="5" id="KW-0539">Nucleus</keyword>
<dbReference type="InterPro" id="IPR050815">
    <property type="entry name" value="TF_fung"/>
</dbReference>
<comment type="subcellular location">
    <subcellularLocation>
        <location evidence="1">Nucleus</location>
    </subcellularLocation>
</comment>
<accession>A0ABR4MZT7</accession>
<evidence type="ECO:0000256" key="4">
    <source>
        <dbReference type="ARBA" id="ARBA00023163"/>
    </source>
</evidence>
<feature type="compositionally biased region" description="Low complexity" evidence="6">
    <location>
        <begin position="613"/>
        <end position="624"/>
    </location>
</feature>
<comment type="caution">
    <text evidence="7">The sequence shown here is derived from an EMBL/GenBank/DDBJ whole genome shotgun (WGS) entry which is preliminary data.</text>
</comment>
<keyword evidence="8" id="KW-1185">Reference proteome</keyword>
<dbReference type="PANTHER" id="PTHR47338">
    <property type="entry name" value="ZN(II)2CYS6 TRANSCRIPTION FACTOR (EUROFUNG)-RELATED"/>
    <property type="match status" value="1"/>
</dbReference>
<sequence length="643" mass="70642">MVRLITACESCVRKVQAATRHGTLGNVSHPYELIAPLGPSAGTISCFHLATGTSDLLARIAHLEASIAQMASAAAQPQPTQPPLPSHHGSHGSHASPPSLAPLPSLPQFVSDARPSVWTPEERALIDRLGLLDPFIMDVYSHGILVSREFLLECVTESKLMELLVKSMSCALRARRSSNPYRTVASRLFGDASVELKRAIQSATVTNVLAIQLMSFCCLPNDHGGAFISFIELARRMALELHLNDEQALRAMPISEARRNDYRCVWFGTARMCWLFSIGWGAHMLPREDLHLLCYPQDLPLRPPVAKQLDDDPSDINRRIDFELASNTTQGWFIPPVPGRGVLANMLAVEHILSSASRGMDSPMFSKSFAVAPLNNNMLQHELDRRFMMLEASLDSWLQHAPDDIRFFEQRARAALSTAGPGIDESATDAEIDGADQTTASPPCSYFSNLSIRRAFTALSTYKLARILLRHRELVRIISTTPHSAANSRVFRESLGWALGYTSLLDIALQHRAFKFIGPIGRFHMSYIGIVLTAAKHLIGIADETKAQILEAISLVNQTIEVTGRLWDQAHAMIDIFMLEHLDAVGDPVEIFKQAHNIQASAPQGKPGESDGSPSEPHSYESSPMDGVRTDVGDTPSVSSLQF</sequence>
<dbReference type="EMBL" id="JADGIZ020000058">
    <property type="protein sequence ID" value="KAL2912738.1"/>
    <property type="molecule type" value="Genomic_DNA"/>
</dbReference>
<keyword evidence="4" id="KW-0804">Transcription</keyword>
<evidence type="ECO:0008006" key="9">
    <source>
        <dbReference type="Google" id="ProtNLM"/>
    </source>
</evidence>
<organism evidence="7 8">
    <name type="scientific">Polyrhizophydium stewartii</name>
    <dbReference type="NCBI Taxonomy" id="2732419"/>
    <lineage>
        <taxon>Eukaryota</taxon>
        <taxon>Fungi</taxon>
        <taxon>Fungi incertae sedis</taxon>
        <taxon>Chytridiomycota</taxon>
        <taxon>Chytridiomycota incertae sedis</taxon>
        <taxon>Chytridiomycetes</taxon>
        <taxon>Rhizophydiales</taxon>
        <taxon>Rhizophydiales incertae sedis</taxon>
        <taxon>Polyrhizophydium</taxon>
    </lineage>
</organism>
<evidence type="ECO:0000256" key="6">
    <source>
        <dbReference type="SAM" id="MobiDB-lite"/>
    </source>
</evidence>
<evidence type="ECO:0000256" key="5">
    <source>
        <dbReference type="ARBA" id="ARBA00023242"/>
    </source>
</evidence>
<feature type="region of interest" description="Disordered" evidence="6">
    <location>
        <begin position="600"/>
        <end position="643"/>
    </location>
</feature>
<feature type="region of interest" description="Disordered" evidence="6">
    <location>
        <begin position="71"/>
        <end position="98"/>
    </location>
</feature>
<evidence type="ECO:0000256" key="1">
    <source>
        <dbReference type="ARBA" id="ARBA00004123"/>
    </source>
</evidence>
<evidence type="ECO:0000256" key="3">
    <source>
        <dbReference type="ARBA" id="ARBA00023015"/>
    </source>
</evidence>
<protein>
    <recommendedName>
        <fullName evidence="9">Transcription factor domain-containing protein</fullName>
    </recommendedName>
</protein>
<dbReference type="PANTHER" id="PTHR47338:SF5">
    <property type="entry name" value="ZN(II)2CYS6 TRANSCRIPTION FACTOR (EUROFUNG)"/>
    <property type="match status" value="1"/>
</dbReference>
<dbReference type="Proteomes" id="UP001527925">
    <property type="component" value="Unassembled WGS sequence"/>
</dbReference>
<name>A0ABR4MZT7_9FUNG</name>
<keyword evidence="2" id="KW-0479">Metal-binding</keyword>